<keyword evidence="7 9" id="KW-0472">Membrane</keyword>
<evidence type="ECO:0000256" key="4">
    <source>
        <dbReference type="ARBA" id="ARBA00022692"/>
    </source>
</evidence>
<dbReference type="GO" id="GO:0005886">
    <property type="term" value="C:plasma membrane"/>
    <property type="evidence" value="ECO:0007669"/>
    <property type="project" value="UniProtKB-SubCell"/>
</dbReference>
<keyword evidence="11" id="KW-0282">Flagellum</keyword>
<dbReference type="Proteomes" id="UP000216779">
    <property type="component" value="Unassembled WGS sequence"/>
</dbReference>
<evidence type="ECO:0000256" key="5">
    <source>
        <dbReference type="ARBA" id="ARBA00022927"/>
    </source>
</evidence>
<keyword evidence="3" id="KW-1003">Cell membrane</keyword>
<evidence type="ECO:0000313" key="11">
    <source>
        <dbReference type="EMBL" id="OYV74702.1"/>
    </source>
</evidence>
<sequence>MDTQYLIHLANYSDGILYVLALLLLVALAVMVDRFWYLRRTILRGHIFVQEMGRHGRLDRETLEKLAEQAGDLPEAALLRSAANHHGQVKDEALANRLEESILVTAPQLDRRLWILDTIVTLAPLLGLFGTIIGMFHAFSVLAQPGHAPTAVTGGVADALVATASGLFIAMLGLVAFNAFNNQVRMVLLQMDSLKTMLLNRMDGHPVLGAEGIRDTVPAAVVMARAG</sequence>
<keyword evidence="11" id="KW-0969">Cilium</keyword>
<reference evidence="11 12" key="1">
    <citation type="submission" date="2017-03" db="EMBL/GenBank/DDBJ databases">
        <title>Lifting the veil on microbial sulfur biogeochemistry in mining wastewaters.</title>
        <authorList>
            <person name="Kantor R.S."/>
            <person name="Colenbrander Nelson T."/>
            <person name="Marshall S."/>
            <person name="Bennett D."/>
            <person name="Apte S."/>
            <person name="Camacho D."/>
            <person name="Thomas B.C."/>
            <person name="Warren L.A."/>
            <person name="Banfield J.F."/>
        </authorList>
    </citation>
    <scope>NUCLEOTIDE SEQUENCE [LARGE SCALE GENOMIC DNA]</scope>
    <source>
        <strain evidence="11">21-59-9</strain>
    </source>
</reference>
<feature type="transmembrane region" description="Helical" evidence="9">
    <location>
        <begin position="113"/>
        <end position="139"/>
    </location>
</feature>
<evidence type="ECO:0000256" key="1">
    <source>
        <dbReference type="ARBA" id="ARBA00004651"/>
    </source>
</evidence>
<keyword evidence="2 8" id="KW-0813">Transport</keyword>
<dbReference type="EMBL" id="NCBC01000528">
    <property type="protein sequence ID" value="OYV74702.1"/>
    <property type="molecule type" value="Genomic_DNA"/>
</dbReference>
<evidence type="ECO:0000256" key="2">
    <source>
        <dbReference type="ARBA" id="ARBA00022448"/>
    </source>
</evidence>
<keyword evidence="5 8" id="KW-0653">Protein transport</keyword>
<comment type="caution">
    <text evidence="11">The sequence shown here is derived from an EMBL/GenBank/DDBJ whole genome shotgun (WGS) entry which is preliminary data.</text>
</comment>
<comment type="subcellular location">
    <subcellularLocation>
        <location evidence="1">Cell membrane</location>
        <topology evidence="1">Multi-pass membrane protein</topology>
    </subcellularLocation>
    <subcellularLocation>
        <location evidence="8">Membrane</location>
        <topology evidence="8">Multi-pass membrane protein</topology>
    </subcellularLocation>
</comment>
<dbReference type="InterPro" id="IPR050790">
    <property type="entry name" value="ExbB/TolQ_transport"/>
</dbReference>
<dbReference type="InterPro" id="IPR002898">
    <property type="entry name" value="MotA_ExbB_proton_chnl"/>
</dbReference>
<keyword evidence="6 9" id="KW-1133">Transmembrane helix</keyword>
<keyword evidence="11" id="KW-0966">Cell projection</keyword>
<comment type="similarity">
    <text evidence="8">Belongs to the exbB/tolQ family.</text>
</comment>
<feature type="transmembrane region" description="Helical" evidence="9">
    <location>
        <begin position="159"/>
        <end position="180"/>
    </location>
</feature>
<evidence type="ECO:0000256" key="3">
    <source>
        <dbReference type="ARBA" id="ARBA00022475"/>
    </source>
</evidence>
<keyword evidence="4 9" id="KW-0812">Transmembrane</keyword>
<evidence type="ECO:0000256" key="8">
    <source>
        <dbReference type="RuleBase" id="RU004057"/>
    </source>
</evidence>
<feature type="domain" description="MotA/TolQ/ExbB proton channel" evidence="10">
    <location>
        <begin position="74"/>
        <end position="192"/>
    </location>
</feature>
<evidence type="ECO:0000256" key="7">
    <source>
        <dbReference type="ARBA" id="ARBA00023136"/>
    </source>
</evidence>
<dbReference type="AlphaFoldDB" id="A0A257SNE9"/>
<protein>
    <submittedName>
        <fullName evidence="11">Flagellar motor protein MotA</fullName>
    </submittedName>
</protein>
<feature type="transmembrane region" description="Helical" evidence="9">
    <location>
        <begin position="15"/>
        <end position="37"/>
    </location>
</feature>
<organism evidence="11 12">
    <name type="scientific">Acidithiobacillus ferrivorans</name>
    <dbReference type="NCBI Taxonomy" id="160808"/>
    <lineage>
        <taxon>Bacteria</taxon>
        <taxon>Pseudomonadati</taxon>
        <taxon>Pseudomonadota</taxon>
        <taxon>Acidithiobacillia</taxon>
        <taxon>Acidithiobacillales</taxon>
        <taxon>Acidithiobacillaceae</taxon>
        <taxon>Acidithiobacillus</taxon>
    </lineage>
</organism>
<dbReference type="Pfam" id="PF01618">
    <property type="entry name" value="MotA_ExbB"/>
    <property type="match status" value="1"/>
</dbReference>
<evidence type="ECO:0000256" key="9">
    <source>
        <dbReference type="SAM" id="Phobius"/>
    </source>
</evidence>
<evidence type="ECO:0000259" key="10">
    <source>
        <dbReference type="Pfam" id="PF01618"/>
    </source>
</evidence>
<dbReference type="GO" id="GO:0017038">
    <property type="term" value="P:protein import"/>
    <property type="evidence" value="ECO:0007669"/>
    <property type="project" value="TreeGrafter"/>
</dbReference>
<proteinExistence type="inferred from homology"/>
<gene>
    <name evidence="11" type="ORF">B7Z70_11580</name>
</gene>
<evidence type="ECO:0000256" key="6">
    <source>
        <dbReference type="ARBA" id="ARBA00022989"/>
    </source>
</evidence>
<name>A0A257SNE9_9PROT</name>
<dbReference type="PANTHER" id="PTHR30625">
    <property type="entry name" value="PROTEIN TOLQ"/>
    <property type="match status" value="1"/>
</dbReference>
<dbReference type="PANTHER" id="PTHR30625:SF15">
    <property type="entry name" value="BIOPOLYMER TRANSPORT PROTEIN EXBB"/>
    <property type="match status" value="1"/>
</dbReference>
<evidence type="ECO:0000313" key="12">
    <source>
        <dbReference type="Proteomes" id="UP000216779"/>
    </source>
</evidence>
<accession>A0A257SNE9</accession>